<dbReference type="EMBL" id="SMTL01000007">
    <property type="protein sequence ID" value="TDK31379.1"/>
    <property type="molecule type" value="Genomic_DNA"/>
</dbReference>
<comment type="caution">
    <text evidence="6">The sequence shown here is derived from an EMBL/GenBank/DDBJ whole genome shotgun (WGS) entry which is preliminary data.</text>
</comment>
<dbReference type="InterPro" id="IPR050595">
    <property type="entry name" value="Bact_response_regulator"/>
</dbReference>
<gene>
    <name evidence="6" type="ORF">E2F50_20035</name>
</gene>
<organism evidence="6 7">
    <name type="scientific">Rhizobium deserti</name>
    <dbReference type="NCBI Taxonomy" id="2547961"/>
    <lineage>
        <taxon>Bacteria</taxon>
        <taxon>Pseudomonadati</taxon>
        <taxon>Pseudomonadota</taxon>
        <taxon>Alphaproteobacteria</taxon>
        <taxon>Hyphomicrobiales</taxon>
        <taxon>Rhizobiaceae</taxon>
        <taxon>Rhizobium/Agrobacterium group</taxon>
        <taxon>Rhizobium</taxon>
    </lineage>
</organism>
<evidence type="ECO:0000313" key="7">
    <source>
        <dbReference type="Proteomes" id="UP000295238"/>
    </source>
</evidence>
<proteinExistence type="predicted"/>
<dbReference type="Pfam" id="PF00072">
    <property type="entry name" value="Response_reg"/>
    <property type="match status" value="1"/>
</dbReference>
<name>A0A4R5U9U3_9HYPH</name>
<dbReference type="PANTHER" id="PTHR44591">
    <property type="entry name" value="STRESS RESPONSE REGULATOR PROTEIN 1"/>
    <property type="match status" value="1"/>
</dbReference>
<evidence type="ECO:0000256" key="3">
    <source>
        <dbReference type="ARBA" id="ARBA00023163"/>
    </source>
</evidence>
<dbReference type="OrthoDB" id="9784719at2"/>
<keyword evidence="1 4" id="KW-0597">Phosphoprotein</keyword>
<dbReference type="Gene3D" id="3.40.50.2300">
    <property type="match status" value="1"/>
</dbReference>
<keyword evidence="3" id="KW-0804">Transcription</keyword>
<protein>
    <submittedName>
        <fullName evidence="6">Response regulator</fullName>
    </submittedName>
</protein>
<evidence type="ECO:0000259" key="5">
    <source>
        <dbReference type="PROSITE" id="PS50110"/>
    </source>
</evidence>
<feature type="modified residue" description="4-aspartylphosphate" evidence="4">
    <location>
        <position position="51"/>
    </location>
</feature>
<reference evidence="6 7" key="1">
    <citation type="submission" date="2019-03" db="EMBL/GenBank/DDBJ databases">
        <title>Rhizobium sp. nov., an bacterium isolated from biocrust in Mu Us Desert.</title>
        <authorList>
            <person name="Lixiong L."/>
        </authorList>
    </citation>
    <scope>NUCLEOTIDE SEQUENCE [LARGE SCALE GENOMIC DNA]</scope>
    <source>
        <strain evidence="6 7">SPY-1</strain>
    </source>
</reference>
<dbReference type="SMART" id="SM00448">
    <property type="entry name" value="REC"/>
    <property type="match status" value="1"/>
</dbReference>
<accession>A0A4R5U9U3</accession>
<evidence type="ECO:0000256" key="1">
    <source>
        <dbReference type="ARBA" id="ARBA00022553"/>
    </source>
</evidence>
<evidence type="ECO:0000256" key="4">
    <source>
        <dbReference type="PROSITE-ProRule" id="PRU00169"/>
    </source>
</evidence>
<dbReference type="Proteomes" id="UP000295238">
    <property type="component" value="Unassembled WGS sequence"/>
</dbReference>
<dbReference type="SUPFAM" id="SSF52172">
    <property type="entry name" value="CheY-like"/>
    <property type="match status" value="1"/>
</dbReference>
<keyword evidence="2" id="KW-0805">Transcription regulation</keyword>
<dbReference type="PANTHER" id="PTHR44591:SF3">
    <property type="entry name" value="RESPONSE REGULATORY DOMAIN-CONTAINING PROTEIN"/>
    <property type="match status" value="1"/>
</dbReference>
<dbReference type="AlphaFoldDB" id="A0A4R5U9U3"/>
<dbReference type="InterPro" id="IPR001789">
    <property type="entry name" value="Sig_transdc_resp-reg_receiver"/>
</dbReference>
<sequence length="115" mass="12367">MVLIVEDEPLIRMGVADYVGDTGFATLEAGSGDEALAVLSGRSDIDVVFTDVNMPGKVDGMALSRLISERWPRIGVIITSGMVRPRATDLSPGAVFFTKPYDFKNLVDSIRSFAA</sequence>
<dbReference type="GO" id="GO:0000160">
    <property type="term" value="P:phosphorelay signal transduction system"/>
    <property type="evidence" value="ECO:0007669"/>
    <property type="project" value="InterPro"/>
</dbReference>
<dbReference type="PROSITE" id="PS50110">
    <property type="entry name" value="RESPONSE_REGULATORY"/>
    <property type="match status" value="1"/>
</dbReference>
<keyword evidence="7" id="KW-1185">Reference proteome</keyword>
<evidence type="ECO:0000256" key="2">
    <source>
        <dbReference type="ARBA" id="ARBA00023015"/>
    </source>
</evidence>
<evidence type="ECO:0000313" key="6">
    <source>
        <dbReference type="EMBL" id="TDK31379.1"/>
    </source>
</evidence>
<feature type="domain" description="Response regulatory" evidence="5">
    <location>
        <begin position="1"/>
        <end position="114"/>
    </location>
</feature>
<dbReference type="InterPro" id="IPR011006">
    <property type="entry name" value="CheY-like_superfamily"/>
</dbReference>